<dbReference type="EMBL" id="BARJ01000012">
    <property type="protein sequence ID" value="GEM17863.1"/>
    <property type="molecule type" value="Genomic_DNA"/>
</dbReference>
<organism evidence="1 2">
    <name type="scientific">Gluconobacter oxydans NBRC 3293</name>
    <dbReference type="NCBI Taxonomy" id="1315969"/>
    <lineage>
        <taxon>Bacteria</taxon>
        <taxon>Pseudomonadati</taxon>
        <taxon>Pseudomonadota</taxon>
        <taxon>Alphaproteobacteria</taxon>
        <taxon>Acetobacterales</taxon>
        <taxon>Acetobacteraceae</taxon>
        <taxon>Gluconobacter</taxon>
    </lineage>
</organism>
<protein>
    <submittedName>
        <fullName evidence="1">Uncharacterized protein</fullName>
    </submittedName>
</protein>
<dbReference type="Pfam" id="PF22764">
    <property type="entry name" value="E217_Gp32"/>
    <property type="match status" value="1"/>
</dbReference>
<proteinExistence type="predicted"/>
<evidence type="ECO:0000313" key="2">
    <source>
        <dbReference type="Proteomes" id="UP000484858"/>
    </source>
</evidence>
<sequence>MATNIITSANAVYTLTISSLFDAPIVLENWGSDRGWEQEALEMLESQMSIDAHLNFGWVPRPVSQTLTFSASSASLAYMEAILEEQTLTKTPVSLGAELTIPATSRKYTFTNGAMMTGSVAPNGGTVLEARAFTFLWGQVFPAGI</sequence>
<reference evidence="1 2" key="1">
    <citation type="submission" date="2013-04" db="EMBL/GenBank/DDBJ databases">
        <title>Gluconobacter oxydans NBRC 3293 whole genome sequence.</title>
        <authorList>
            <person name="Matsutani M."/>
            <person name="Yakushi T."/>
            <person name="Matsushita K."/>
        </authorList>
    </citation>
    <scope>NUCLEOTIDE SEQUENCE [LARGE SCALE GENOMIC DNA]</scope>
    <source>
        <strain evidence="1 2">NBRC 3293</strain>
    </source>
</reference>
<dbReference type="InterPro" id="IPR054440">
    <property type="entry name" value="Gp32-like"/>
</dbReference>
<comment type="caution">
    <text evidence="1">The sequence shown here is derived from an EMBL/GenBank/DDBJ whole genome shotgun (WGS) entry which is preliminary data.</text>
</comment>
<accession>A0A829WXK0</accession>
<gene>
    <name evidence="1" type="ORF">NBRC3293_2360</name>
</gene>
<name>A0A829WXK0_GLUOY</name>
<dbReference type="AlphaFoldDB" id="A0A829WXK0"/>
<evidence type="ECO:0000313" key="1">
    <source>
        <dbReference type="EMBL" id="GEM17863.1"/>
    </source>
</evidence>
<dbReference type="Proteomes" id="UP000484858">
    <property type="component" value="Unassembled WGS sequence"/>
</dbReference>
<dbReference type="RefSeq" id="WP_172493313.1">
    <property type="nucleotide sequence ID" value="NZ_BARJ01000012.1"/>
</dbReference>